<feature type="compositionally biased region" description="Low complexity" evidence="1">
    <location>
        <begin position="315"/>
        <end position="346"/>
    </location>
</feature>
<dbReference type="Proteomes" id="UP000054251">
    <property type="component" value="Unassembled WGS sequence"/>
</dbReference>
<dbReference type="SUPFAM" id="SSF49879">
    <property type="entry name" value="SMAD/FHA domain"/>
    <property type="match status" value="1"/>
</dbReference>
<dbReference type="CDD" id="cd00060">
    <property type="entry name" value="FHA"/>
    <property type="match status" value="1"/>
</dbReference>
<evidence type="ECO:0000256" key="1">
    <source>
        <dbReference type="SAM" id="MobiDB-lite"/>
    </source>
</evidence>
<organism evidence="3 4">
    <name type="scientific">Debaryomyces fabryi</name>
    <dbReference type="NCBI Taxonomy" id="58627"/>
    <lineage>
        <taxon>Eukaryota</taxon>
        <taxon>Fungi</taxon>
        <taxon>Dikarya</taxon>
        <taxon>Ascomycota</taxon>
        <taxon>Saccharomycotina</taxon>
        <taxon>Pichiomycetes</taxon>
        <taxon>Debaryomycetaceae</taxon>
        <taxon>Debaryomyces</taxon>
    </lineage>
</organism>
<dbReference type="InterPro" id="IPR008984">
    <property type="entry name" value="SMAD_FHA_dom_sf"/>
</dbReference>
<feature type="domain" description="FHA" evidence="2">
    <location>
        <begin position="38"/>
        <end position="94"/>
    </location>
</feature>
<protein>
    <recommendedName>
        <fullName evidence="2">FHA domain-containing protein</fullName>
    </recommendedName>
</protein>
<reference evidence="3 4" key="1">
    <citation type="submission" date="2015-11" db="EMBL/GenBank/DDBJ databases">
        <title>The genome of Debaryomyces fabryi.</title>
        <authorList>
            <person name="Tafer H."/>
            <person name="Lopandic K."/>
        </authorList>
    </citation>
    <scope>NUCLEOTIDE SEQUENCE [LARGE SCALE GENOMIC DNA]</scope>
    <source>
        <strain evidence="3 4">CBS 789</strain>
    </source>
</reference>
<dbReference type="PROSITE" id="PS50006">
    <property type="entry name" value="FHA_DOMAIN"/>
    <property type="match status" value="1"/>
</dbReference>
<keyword evidence="4" id="KW-1185">Reference proteome</keyword>
<dbReference type="InterPro" id="IPR000253">
    <property type="entry name" value="FHA_dom"/>
</dbReference>
<comment type="caution">
    <text evidence="3">The sequence shown here is derived from an EMBL/GenBank/DDBJ whole genome shotgun (WGS) entry which is preliminary data.</text>
</comment>
<dbReference type="EMBL" id="LMYN01000102">
    <property type="protein sequence ID" value="KSA00120.1"/>
    <property type="molecule type" value="Genomic_DNA"/>
</dbReference>
<dbReference type="SMART" id="SM00240">
    <property type="entry name" value="FHA"/>
    <property type="match status" value="1"/>
</dbReference>
<gene>
    <name evidence="3" type="ORF">AC631_04121</name>
</gene>
<name>A0A0V1PV48_9ASCO</name>
<evidence type="ECO:0000313" key="3">
    <source>
        <dbReference type="EMBL" id="KSA00120.1"/>
    </source>
</evidence>
<dbReference type="OrthoDB" id="4096268at2759"/>
<evidence type="ECO:0000259" key="2">
    <source>
        <dbReference type="PROSITE" id="PS50006"/>
    </source>
</evidence>
<sequence length="487" mass="54273">MITCNTEVVASPKNKFKKDEPFLDERLIDYNDEKLIYVRRGSQRDSRRIIGKNNLNFENSHLSKEHACLQYRDGILFIKDCGSTFGTTINDKFIVANTWHLLGLSDTIGFIVSKPSTCIAKIVKKYPSDRDIPLEEFSNPPIGLRLSFEYSGDNQLKFSVVKDDKDSRPLSKDEPLETNANETYDTDAYYFDDCLEVDKKHPKECSCAERSCTEGNEEEFEYKVVETEVQLDNSHQDTDKQGEFVMDVETSSLDVKGTDGNSNLNDHELDLEISSTHESRVAKSEDLDDVESCSFGHFTSEIISESDLDSESDFSSEFSNSDSNSSSNSSSSSSSSSDSSSSISESNESDPELDTSGFIGNIDLEEANDWSCRNISCSITSGSNSQGSITCGLPLAIVPVLDRTEDLLNTSHLEPYNENKKKRSFDEYQGDIQSSNEEHESKKIKPSPAKDNFTFKTIAKEVAKGVFYALATITALGIYGSTIDNQE</sequence>
<dbReference type="Gene3D" id="2.60.200.20">
    <property type="match status" value="1"/>
</dbReference>
<proteinExistence type="predicted"/>
<feature type="region of interest" description="Disordered" evidence="1">
    <location>
        <begin position="306"/>
        <end position="358"/>
    </location>
</feature>
<dbReference type="GeneID" id="26841130"/>
<accession>A0A0V1PV48</accession>
<dbReference type="AlphaFoldDB" id="A0A0V1PV48"/>
<evidence type="ECO:0000313" key="4">
    <source>
        <dbReference type="Proteomes" id="UP000054251"/>
    </source>
</evidence>
<dbReference type="RefSeq" id="XP_015466222.1">
    <property type="nucleotide sequence ID" value="XM_015612950.1"/>
</dbReference>
<dbReference type="Pfam" id="PF00498">
    <property type="entry name" value="FHA"/>
    <property type="match status" value="1"/>
</dbReference>
<feature type="region of interest" description="Disordered" evidence="1">
    <location>
        <begin position="412"/>
        <end position="447"/>
    </location>
</feature>